<dbReference type="SUPFAM" id="SSF48576">
    <property type="entry name" value="Terpenoid synthases"/>
    <property type="match status" value="1"/>
</dbReference>
<dbReference type="Proteomes" id="UP000199114">
    <property type="component" value="Unassembled WGS sequence"/>
</dbReference>
<reference evidence="2" key="1">
    <citation type="submission" date="2016-10" db="EMBL/GenBank/DDBJ databases">
        <authorList>
            <person name="Varghese N."/>
            <person name="Submissions S."/>
        </authorList>
    </citation>
    <scope>NUCLEOTIDE SEQUENCE [LARGE SCALE GENOMIC DNA]</scope>
    <source>
        <strain evidence="2">DSM 25055</strain>
    </source>
</reference>
<accession>A0A1H9G6J8</accession>
<dbReference type="EMBL" id="FOFD01000002">
    <property type="protein sequence ID" value="SEQ45795.1"/>
    <property type="molecule type" value="Genomic_DNA"/>
</dbReference>
<evidence type="ECO:0000313" key="2">
    <source>
        <dbReference type="Proteomes" id="UP000199114"/>
    </source>
</evidence>
<dbReference type="AlphaFoldDB" id="A0A1H9G6J8"/>
<keyword evidence="2" id="KW-1185">Reference proteome</keyword>
<dbReference type="Gene3D" id="1.10.600.10">
    <property type="entry name" value="Farnesyl Diphosphate Synthase"/>
    <property type="match status" value="1"/>
</dbReference>
<dbReference type="OrthoDB" id="185205at2157"/>
<gene>
    <name evidence="1" type="ORF">SAMN04489841_1796</name>
</gene>
<dbReference type="STRING" id="1186196.SAMN04489841_1796"/>
<protein>
    <submittedName>
        <fullName evidence="1">Geranylgeranyl pyrophosphate synthase</fullName>
    </submittedName>
</protein>
<dbReference type="RefSeq" id="WP_090616612.1">
    <property type="nucleotide sequence ID" value="NZ_FOFD01000002.1"/>
</dbReference>
<proteinExistence type="predicted"/>
<name>A0A1H9G6J8_9EURY</name>
<organism evidence="1 2">
    <name type="scientific">Natrinema salaciae</name>
    <dbReference type="NCBI Taxonomy" id="1186196"/>
    <lineage>
        <taxon>Archaea</taxon>
        <taxon>Methanobacteriati</taxon>
        <taxon>Methanobacteriota</taxon>
        <taxon>Stenosarchaea group</taxon>
        <taxon>Halobacteria</taxon>
        <taxon>Halobacteriales</taxon>
        <taxon>Natrialbaceae</taxon>
        <taxon>Natrinema</taxon>
    </lineage>
</organism>
<sequence length="386" mass="41543">MNRLSNAFQFEDDLPPALRTTVDAYADQGGLLGAFTYFFTVLETGDERVAETLASIPTALFVTSALHDDAIDDADRWGADRKRRLNEHVSTGDLVFTAVLEAAAESPSGVDLTPALETVREIGSGQLAEEEFDAATATVDDAIDRVEERGCVWGDLAADLVAATGRYSDEQLDSVRTIATNGLFVLTVIDDLADLPDDVENGITTLPLVWFDGDPDEYRSTEALIDAVLASDVPDRLADLVAARRAAIETAASELSASLARSPEALLDAAARALAWYCESVCSVPITDTVSPAERRAIRDGVTGDERSTRRYIADRIAENRFPAGVGDDVDIDIDEFASTISDLPDDPVARTAIRLRHLESILDDLLHTTIDDALTSLRTASTPPS</sequence>
<evidence type="ECO:0000313" key="1">
    <source>
        <dbReference type="EMBL" id="SEQ45795.1"/>
    </source>
</evidence>
<dbReference type="InterPro" id="IPR008949">
    <property type="entry name" value="Isoprenoid_synthase_dom_sf"/>
</dbReference>